<keyword evidence="2 8" id="KW-0812">Transmembrane</keyword>
<gene>
    <name evidence="9" type="ORF">KIL84_001619</name>
</gene>
<evidence type="ECO:0000256" key="4">
    <source>
        <dbReference type="ARBA" id="ARBA00023054"/>
    </source>
</evidence>
<feature type="transmembrane region" description="Helical" evidence="8">
    <location>
        <begin position="262"/>
        <end position="291"/>
    </location>
</feature>
<comment type="caution">
    <text evidence="9">The sequence shown here is derived from an EMBL/GenBank/DDBJ whole genome shotgun (WGS) entry which is preliminary data.</text>
</comment>
<comment type="subcellular location">
    <subcellularLocation>
        <location evidence="1">Membrane</location>
        <topology evidence="1">Single-pass membrane protein</topology>
    </subcellularLocation>
</comment>
<organism evidence="9 10">
    <name type="scientific">Mauremys mutica</name>
    <name type="common">yellowpond turtle</name>
    <dbReference type="NCBI Taxonomy" id="74926"/>
    <lineage>
        <taxon>Eukaryota</taxon>
        <taxon>Metazoa</taxon>
        <taxon>Chordata</taxon>
        <taxon>Craniata</taxon>
        <taxon>Vertebrata</taxon>
        <taxon>Euteleostomi</taxon>
        <taxon>Archelosauria</taxon>
        <taxon>Testudinata</taxon>
        <taxon>Testudines</taxon>
        <taxon>Cryptodira</taxon>
        <taxon>Durocryptodira</taxon>
        <taxon>Testudinoidea</taxon>
        <taxon>Geoemydidae</taxon>
        <taxon>Geoemydinae</taxon>
        <taxon>Mauremys</taxon>
    </lineage>
</organism>
<evidence type="ECO:0000313" key="10">
    <source>
        <dbReference type="Proteomes" id="UP000827986"/>
    </source>
</evidence>
<evidence type="ECO:0000256" key="1">
    <source>
        <dbReference type="ARBA" id="ARBA00004167"/>
    </source>
</evidence>
<dbReference type="InterPro" id="IPR026617">
    <property type="entry name" value="SMCO2/5"/>
</dbReference>
<keyword evidence="3 8" id="KW-1133">Transmembrane helix</keyword>
<evidence type="ECO:0000256" key="5">
    <source>
        <dbReference type="ARBA" id="ARBA00023136"/>
    </source>
</evidence>
<keyword evidence="10" id="KW-1185">Reference proteome</keyword>
<feature type="coiled-coil region" evidence="6">
    <location>
        <begin position="44"/>
        <end position="231"/>
    </location>
</feature>
<accession>A0A9D3XKA6</accession>
<protein>
    <submittedName>
        <fullName evidence="9">Uncharacterized protein</fullName>
    </submittedName>
</protein>
<keyword evidence="5 8" id="KW-0472">Membrane</keyword>
<feature type="region of interest" description="Disordered" evidence="7">
    <location>
        <begin position="1"/>
        <end position="21"/>
    </location>
</feature>
<evidence type="ECO:0000256" key="3">
    <source>
        <dbReference type="ARBA" id="ARBA00022989"/>
    </source>
</evidence>
<evidence type="ECO:0000256" key="7">
    <source>
        <dbReference type="SAM" id="MobiDB-lite"/>
    </source>
</evidence>
<proteinExistence type="predicted"/>
<name>A0A9D3XKA6_9SAUR</name>
<reference evidence="9" key="1">
    <citation type="submission" date="2021-09" db="EMBL/GenBank/DDBJ databases">
        <title>The genome of Mauremys mutica provides insights into the evolution of semi-aquatic lifestyle.</title>
        <authorList>
            <person name="Gong S."/>
            <person name="Gao Y."/>
        </authorList>
    </citation>
    <scope>NUCLEOTIDE SEQUENCE</scope>
    <source>
        <strain evidence="9">MM-2020</strain>
        <tissue evidence="9">Muscle</tissue>
    </source>
</reference>
<dbReference type="AlphaFoldDB" id="A0A9D3XKA6"/>
<dbReference type="Pfam" id="PF14992">
    <property type="entry name" value="TMCO5"/>
    <property type="match status" value="1"/>
</dbReference>
<evidence type="ECO:0000256" key="6">
    <source>
        <dbReference type="SAM" id="Coils"/>
    </source>
</evidence>
<evidence type="ECO:0000256" key="2">
    <source>
        <dbReference type="ARBA" id="ARBA00022692"/>
    </source>
</evidence>
<sequence length="331" mass="37749">MDRASSGIPLPHGPSAPRSPVLARPVVVCHHQGTMDTDDLKLALERQRGENKELVEALLQLEADYAQLEQERAEVQEEVGRLRRVTVAAEETDGAWEELDATRSSLLYVQQELKLLKRQQESLEEEKQEMRDTIQELTTENLTLTKGNFRGHQQLLEVQQAVKQLKADLQRVKEERDAQGKELAKEKLHSSELTETIREQREIQEVLQSKINQLKEELEDSEQQNALQKLEQGEDLSGSLLCEIVEAKLETRLVAKRRGITYWLWTLASLYIWLQLLAGSLVATAVLYTYFFDGEFIYRTLPLVLSEHSYDQLASGLGGHLTLHSQGLLPF</sequence>
<evidence type="ECO:0000256" key="8">
    <source>
        <dbReference type="SAM" id="Phobius"/>
    </source>
</evidence>
<evidence type="ECO:0000313" key="9">
    <source>
        <dbReference type="EMBL" id="KAH1180685.1"/>
    </source>
</evidence>
<dbReference type="EMBL" id="JAHDVG010000469">
    <property type="protein sequence ID" value="KAH1180685.1"/>
    <property type="molecule type" value="Genomic_DNA"/>
</dbReference>
<keyword evidence="4 6" id="KW-0175">Coiled coil</keyword>
<dbReference type="GO" id="GO:0016020">
    <property type="term" value="C:membrane"/>
    <property type="evidence" value="ECO:0007669"/>
    <property type="project" value="UniProtKB-SubCell"/>
</dbReference>
<dbReference type="Proteomes" id="UP000827986">
    <property type="component" value="Unassembled WGS sequence"/>
</dbReference>